<dbReference type="EMBL" id="JARQZJ010000064">
    <property type="protein sequence ID" value="KAK9880346.1"/>
    <property type="molecule type" value="Genomic_DNA"/>
</dbReference>
<accession>A0AAW1U9M7</accession>
<evidence type="ECO:0000313" key="2">
    <source>
        <dbReference type="EMBL" id="KAK9880346.1"/>
    </source>
</evidence>
<dbReference type="Proteomes" id="UP001431783">
    <property type="component" value="Unassembled WGS sequence"/>
</dbReference>
<keyword evidence="3" id="KW-1185">Reference proteome</keyword>
<name>A0AAW1U9M7_9CUCU</name>
<feature type="region of interest" description="Disordered" evidence="1">
    <location>
        <begin position="71"/>
        <end position="105"/>
    </location>
</feature>
<proteinExistence type="predicted"/>
<reference evidence="2 3" key="1">
    <citation type="submission" date="2023-03" db="EMBL/GenBank/DDBJ databases">
        <title>Genome insight into feeding habits of ladybird beetles.</title>
        <authorList>
            <person name="Li H.-S."/>
            <person name="Huang Y.-H."/>
            <person name="Pang H."/>
        </authorList>
    </citation>
    <scope>NUCLEOTIDE SEQUENCE [LARGE SCALE GENOMIC DNA]</scope>
    <source>
        <strain evidence="2">SYSU_2023b</strain>
        <tissue evidence="2">Whole body</tissue>
    </source>
</reference>
<comment type="caution">
    <text evidence="2">The sequence shown here is derived from an EMBL/GenBank/DDBJ whole genome shotgun (WGS) entry which is preliminary data.</text>
</comment>
<evidence type="ECO:0000313" key="3">
    <source>
        <dbReference type="Proteomes" id="UP001431783"/>
    </source>
</evidence>
<organism evidence="2 3">
    <name type="scientific">Henosepilachna vigintioctopunctata</name>
    <dbReference type="NCBI Taxonomy" id="420089"/>
    <lineage>
        <taxon>Eukaryota</taxon>
        <taxon>Metazoa</taxon>
        <taxon>Ecdysozoa</taxon>
        <taxon>Arthropoda</taxon>
        <taxon>Hexapoda</taxon>
        <taxon>Insecta</taxon>
        <taxon>Pterygota</taxon>
        <taxon>Neoptera</taxon>
        <taxon>Endopterygota</taxon>
        <taxon>Coleoptera</taxon>
        <taxon>Polyphaga</taxon>
        <taxon>Cucujiformia</taxon>
        <taxon>Coccinelloidea</taxon>
        <taxon>Coccinellidae</taxon>
        <taxon>Epilachninae</taxon>
        <taxon>Epilachnini</taxon>
        <taxon>Henosepilachna</taxon>
    </lineage>
</organism>
<gene>
    <name evidence="2" type="ORF">WA026_010231</name>
</gene>
<dbReference type="AlphaFoldDB" id="A0AAW1U9M7"/>
<protein>
    <submittedName>
        <fullName evidence="2">Uncharacterized protein</fullName>
    </submittedName>
</protein>
<sequence length="140" mass="16463">MTAEIFQLINVRRDCKSNDQQKYENVQRKIRKRYERQKKWLEEKCAEIEQLQNRSDNFNVFKKGNFLMITEDPETENPTVETGPKMTKDEVEHETKSIKSGKADGPGKLPAGIFKLIDDTYIHIITNLFNRIYRTGIIPK</sequence>
<feature type="compositionally biased region" description="Basic and acidic residues" evidence="1">
    <location>
        <begin position="86"/>
        <end position="97"/>
    </location>
</feature>
<evidence type="ECO:0000256" key="1">
    <source>
        <dbReference type="SAM" id="MobiDB-lite"/>
    </source>
</evidence>